<feature type="region of interest" description="Disordered" evidence="1">
    <location>
        <begin position="1"/>
        <end position="29"/>
    </location>
</feature>
<evidence type="ECO:0000256" key="2">
    <source>
        <dbReference type="SAM" id="Phobius"/>
    </source>
</evidence>
<keyword evidence="2" id="KW-1133">Transmembrane helix</keyword>
<dbReference type="InterPro" id="IPR014729">
    <property type="entry name" value="Rossmann-like_a/b/a_fold"/>
</dbReference>
<dbReference type="EMBL" id="JAIFRO010000004">
    <property type="protein sequence ID" value="MBX4335881.1"/>
    <property type="molecule type" value="Genomic_DNA"/>
</dbReference>
<feature type="domain" description="DUF218" evidence="3">
    <location>
        <begin position="81"/>
        <end position="208"/>
    </location>
</feature>
<evidence type="ECO:0000256" key="1">
    <source>
        <dbReference type="SAM" id="MobiDB-lite"/>
    </source>
</evidence>
<dbReference type="Gene3D" id="3.40.50.620">
    <property type="entry name" value="HUPs"/>
    <property type="match status" value="1"/>
</dbReference>
<dbReference type="CDD" id="cd06259">
    <property type="entry name" value="YdcF-like"/>
    <property type="match status" value="1"/>
</dbReference>
<keyword evidence="2" id="KW-0472">Membrane</keyword>
<dbReference type="PANTHER" id="PTHR30336">
    <property type="entry name" value="INNER MEMBRANE PROTEIN, PROBABLE PERMEASE"/>
    <property type="match status" value="1"/>
</dbReference>
<organism evidence="4 5">
    <name type="scientific">Bartonella raoultii</name>
    <dbReference type="NCBI Taxonomy" id="1457020"/>
    <lineage>
        <taxon>Bacteria</taxon>
        <taxon>Pseudomonadati</taxon>
        <taxon>Pseudomonadota</taxon>
        <taxon>Alphaproteobacteria</taxon>
        <taxon>Hyphomicrobiales</taxon>
        <taxon>Bartonellaceae</taxon>
        <taxon>Bartonella</taxon>
    </lineage>
</organism>
<protein>
    <submittedName>
        <fullName evidence="4">YdcF family protein</fullName>
    </submittedName>
</protein>
<dbReference type="RefSeq" id="WP_220717242.1">
    <property type="nucleotide sequence ID" value="NZ_JAIFRO010000004.1"/>
</dbReference>
<feature type="compositionally biased region" description="Basic residues" evidence="1">
    <location>
        <begin position="1"/>
        <end position="11"/>
    </location>
</feature>
<dbReference type="Pfam" id="PF02698">
    <property type="entry name" value="DUF218"/>
    <property type="match status" value="1"/>
</dbReference>
<accession>A0ABS7I4X2</accession>
<sequence length="229" mass="26482">MPHNTHNHKPHTPALSAQEDLKHSLPKGTSHSRSALRYLFCYFPPTTFILLMTILVFCVGFIVFSEKTERLQPPNPLPKADAIIVLTGGENRIETGLDLLQKGLGSRLLISGVNTTTNLKQFMHNMHISPQLFSCCIDIGQKAINTKGNAEESAAWIKKYNYKTLYIVTHDYHMWRSMRELKYLMPDIHFIAYPVKKRKFESTIQQLNQIRILIFQYLKTIEVYIRTTF</sequence>
<comment type="caution">
    <text evidence="4">The sequence shown here is derived from an EMBL/GenBank/DDBJ whole genome shotgun (WGS) entry which is preliminary data.</text>
</comment>
<gene>
    <name evidence="4" type="ORF">K3248_04680</name>
</gene>
<dbReference type="InterPro" id="IPR051599">
    <property type="entry name" value="Cell_Envelope_Assoc"/>
</dbReference>
<proteinExistence type="predicted"/>
<keyword evidence="2" id="KW-0812">Transmembrane</keyword>
<dbReference type="InterPro" id="IPR003848">
    <property type="entry name" value="DUF218"/>
</dbReference>
<dbReference type="PANTHER" id="PTHR30336:SF4">
    <property type="entry name" value="ENVELOPE BIOGENESIS FACTOR ELYC"/>
    <property type="match status" value="1"/>
</dbReference>
<feature type="transmembrane region" description="Helical" evidence="2">
    <location>
        <begin position="42"/>
        <end position="64"/>
    </location>
</feature>
<dbReference type="Proteomes" id="UP000746918">
    <property type="component" value="Unassembled WGS sequence"/>
</dbReference>
<evidence type="ECO:0000313" key="4">
    <source>
        <dbReference type="EMBL" id="MBX4335881.1"/>
    </source>
</evidence>
<evidence type="ECO:0000259" key="3">
    <source>
        <dbReference type="Pfam" id="PF02698"/>
    </source>
</evidence>
<name>A0ABS7I4X2_9HYPH</name>
<keyword evidence="5" id="KW-1185">Reference proteome</keyword>
<reference evidence="4 5" key="1">
    <citation type="submission" date="2021-08" db="EMBL/GenBank/DDBJ databases">
        <title>Bartonella raoulti 094 sp. nov.</title>
        <authorList>
            <person name="Zgheib R."/>
            <person name="Hammoud A."/>
        </authorList>
    </citation>
    <scope>NUCLEOTIDE SEQUENCE [LARGE SCALE GENOMIC DNA]</scope>
    <source>
        <strain evidence="4 5">094</strain>
    </source>
</reference>
<evidence type="ECO:0000313" key="5">
    <source>
        <dbReference type="Proteomes" id="UP000746918"/>
    </source>
</evidence>